<dbReference type="KEGG" id="cpor:BED41_03420"/>
<evidence type="ECO:0000313" key="1">
    <source>
        <dbReference type="EMBL" id="ANZ44221.1"/>
    </source>
</evidence>
<dbReference type="GeneID" id="83056902"/>
<dbReference type="Proteomes" id="UP000093044">
    <property type="component" value="Chromosome"/>
</dbReference>
<dbReference type="STRING" id="1197717.BED41_03420"/>
<reference evidence="1" key="1">
    <citation type="submission" date="2016-08" db="EMBL/GenBank/DDBJ databases">
        <title>Complete genome of Cloacibacillus porcorum.</title>
        <authorList>
            <person name="Looft T."/>
            <person name="Bayles D.O."/>
            <person name="Alt D.P."/>
        </authorList>
    </citation>
    <scope>NUCLEOTIDE SEQUENCE [LARGE SCALE GENOMIC DNA]</scope>
    <source>
        <strain evidence="1">CL-84</strain>
    </source>
</reference>
<accession>A0A1B2I2L5</accession>
<dbReference type="EMBL" id="CP016757">
    <property type="protein sequence ID" value="ANZ44221.1"/>
    <property type="molecule type" value="Genomic_DNA"/>
</dbReference>
<keyword evidence="2" id="KW-1185">Reference proteome</keyword>
<name>A0A1B2I2L5_9BACT</name>
<gene>
    <name evidence="1" type="ORF">BED41_03420</name>
</gene>
<sequence>MSIHTIQTSFASGEISPSLFGRPDLAKYGSGLRRCENFVIHPHGGISKRSGMRFVARAKGRCRLVEFEYNLGQTYVLEFGDRYVRFYRDGAQIQVSGAPYEVATPYAGADIDGLSFTQSADVLYIVHKSYRPKELYRVNDTNWVLADFAFRDGPFRPHGTDQEDIAVGLSGKTGTVTLTASAPLFKAGHAGGLFSVVHHVDEVTVSTSGDAGGAYVSSYVVGGSEDYESGEQTHTRRFFTVPASEASKFTAGRRVKFGETLTEVASVSGGRVTFKPAPAWSAGTISCAVFMPSSADDWSREVTAFKGWRVESGGFWGGTVVLEYWDEDESVWVKYKTYRSEVYAEGTTSSCGNAKNYSDQDTVDTPTRIRVRAESFRSFVPEGNSEEDRGYFQLSANAAEHRAVLRITAVYSPTSASALVLTEAAATKATVNWEEGAWSDVNGWPSSAGFYQERLVMGATREQPQSWWMSRSGDYYDFGTSFEVLDDEAVSGSLVSRKMFDLKYFVSLGDLLIMTSGGEWKLSSGAAGGAVTPTNVDVGLQGNRGCADIEPVVIGNMILFVQSRGLRIRDLGYEYASDSYTGSDLTVLARHLFEGHEIVDWAFALEPDSMAWLVREDGLLIGLTYIREHEVVAWARYPTDGVVERVASVISRGADLVYLCVRRGGERFIEVMEPRSVESAAEAFMVDAGVTQRFSTETAVIAGLEHLNGRTVCALADGDVIEGLVVEDGHVTLPYGARAAHVGLPYAAVAETLDLAYARQDGTQLTRRSRVASVTARVEKTRGLFVGSALRSAGNEVFAGPGIPDSQFALLSEVPERSDEEAGESTRLFSSDHLFYLSSGFDEGRVVMYAPYPLPCSVLALVAEVETVS</sequence>
<dbReference type="RefSeq" id="WP_066743136.1">
    <property type="nucleotide sequence ID" value="NZ_CP016757.1"/>
</dbReference>
<organism evidence="1 2">
    <name type="scientific">Cloacibacillus porcorum</name>
    <dbReference type="NCBI Taxonomy" id="1197717"/>
    <lineage>
        <taxon>Bacteria</taxon>
        <taxon>Thermotogati</taxon>
        <taxon>Synergistota</taxon>
        <taxon>Synergistia</taxon>
        <taxon>Synergistales</taxon>
        <taxon>Synergistaceae</taxon>
        <taxon>Cloacibacillus</taxon>
    </lineage>
</organism>
<dbReference type="AlphaFoldDB" id="A0A1B2I2L5"/>
<dbReference type="OrthoDB" id="5438497at2"/>
<protein>
    <submittedName>
        <fullName evidence="1">Uncharacterized protein</fullName>
    </submittedName>
</protein>
<evidence type="ECO:0000313" key="2">
    <source>
        <dbReference type="Proteomes" id="UP000093044"/>
    </source>
</evidence>
<proteinExistence type="predicted"/>